<dbReference type="PANTHER" id="PTHR30383:SF5">
    <property type="entry name" value="SGNH HYDROLASE-TYPE ESTERASE DOMAIN-CONTAINING PROTEIN"/>
    <property type="match status" value="1"/>
</dbReference>
<dbReference type="Pfam" id="PF00657">
    <property type="entry name" value="Lipase_GDSL"/>
    <property type="match status" value="1"/>
</dbReference>
<dbReference type="GO" id="GO:0016787">
    <property type="term" value="F:hydrolase activity"/>
    <property type="evidence" value="ECO:0007669"/>
    <property type="project" value="UniProtKB-KW"/>
</dbReference>
<dbReference type="EC" id="3.1.-.-" evidence="2"/>
<evidence type="ECO:0000256" key="1">
    <source>
        <dbReference type="SAM" id="SignalP"/>
    </source>
</evidence>
<keyword evidence="3" id="KW-1185">Reference proteome</keyword>
<feature type="signal peptide" evidence="1">
    <location>
        <begin position="1"/>
        <end position="19"/>
    </location>
</feature>
<evidence type="ECO:0000313" key="2">
    <source>
        <dbReference type="EMBL" id="WZN48322.1"/>
    </source>
</evidence>
<dbReference type="EMBL" id="CP150096">
    <property type="protein sequence ID" value="WZN48322.1"/>
    <property type="molecule type" value="Genomic_DNA"/>
</dbReference>
<evidence type="ECO:0000313" key="3">
    <source>
        <dbReference type="Proteomes" id="UP001449657"/>
    </source>
</evidence>
<protein>
    <submittedName>
        <fullName evidence="2">SGNH/GDSL hydrolase family protein</fullName>
        <ecNumber evidence="2">3.1.-.-</ecNumber>
    </submittedName>
</protein>
<dbReference type="CDD" id="cd01834">
    <property type="entry name" value="SGNH_hydrolase_like_2"/>
    <property type="match status" value="1"/>
</dbReference>
<dbReference type="RefSeq" id="WP_341842917.1">
    <property type="nucleotide sequence ID" value="NZ_CP149792.1"/>
</dbReference>
<gene>
    <name evidence="2" type="ORF">WJU22_09050</name>
</gene>
<proteinExistence type="predicted"/>
<accession>A0ABZ2ZAI1</accession>
<dbReference type="InterPro" id="IPR001087">
    <property type="entry name" value="GDSL"/>
</dbReference>
<feature type="chain" id="PRO_5047078811" evidence="1">
    <location>
        <begin position="20"/>
        <end position="441"/>
    </location>
</feature>
<sequence>MRTRYLILLLLLACQAASAQIFKFGDRVVFSGNSITHNGDYWHNVALYHATRFPSTQVRFFNGGISGDVASGMIRRLNDDILIHKPTHVVVMIGMNDVNRPLYDARRKDEPGIRQKQLDAISAYKRNVDSLVTLLLAAKVKVILQTPSIYDQTSKMAGNNLFGVNDALKECGEFIKILGKKHNIPVVDYWTMMVESNKLAQATDSTATIVSKDRVHPAGPGHLLMGLEWLKAMKAEPFVSYMVIDQTTEKSQAKSKFCKISGLKRGESEISFTMLENALPFPLREDQKPAQLITDVLTQISREMLFVHYLEPGDYTLYIDDEKIGTWFSGELERGLNLGLYENTPQYKQAQEIQKHLAEAWKLEKQLRDIRLVEHRFMKELEAYTANPAASGLDSANIKRSMAYQQSKPRESEIRAAFERASLVPAALRTPVAHQFRLVKQ</sequence>
<organism evidence="2 3">
    <name type="scientific">Chitinophaga caseinilytica</name>
    <dbReference type="NCBI Taxonomy" id="2267521"/>
    <lineage>
        <taxon>Bacteria</taxon>
        <taxon>Pseudomonadati</taxon>
        <taxon>Bacteroidota</taxon>
        <taxon>Chitinophagia</taxon>
        <taxon>Chitinophagales</taxon>
        <taxon>Chitinophagaceae</taxon>
        <taxon>Chitinophaga</taxon>
    </lineage>
</organism>
<keyword evidence="1" id="KW-0732">Signal</keyword>
<reference evidence="2 3" key="1">
    <citation type="submission" date="2024-03" db="EMBL/GenBank/DDBJ databases">
        <title>Chitinophaga caseinilytica sp. nov., a casein hydrolysing bacterium isolated from forest soil.</title>
        <authorList>
            <person name="Lee D.S."/>
            <person name="Han D.M."/>
            <person name="Baek J.H."/>
            <person name="Choi D.G."/>
            <person name="Jeon J.H."/>
            <person name="Jeon C.O."/>
        </authorList>
    </citation>
    <scope>NUCLEOTIDE SEQUENCE [LARGE SCALE GENOMIC DNA]</scope>
    <source>
        <strain evidence="2 3">KACC 19118</strain>
    </source>
</reference>
<dbReference type="Proteomes" id="UP001449657">
    <property type="component" value="Chromosome"/>
</dbReference>
<dbReference type="InterPro" id="IPR051532">
    <property type="entry name" value="Ester_Hydrolysis_Enzymes"/>
</dbReference>
<dbReference type="InterPro" id="IPR036514">
    <property type="entry name" value="SGNH_hydro_sf"/>
</dbReference>
<dbReference type="PANTHER" id="PTHR30383">
    <property type="entry name" value="THIOESTERASE 1/PROTEASE 1/LYSOPHOSPHOLIPASE L1"/>
    <property type="match status" value="1"/>
</dbReference>
<dbReference type="SUPFAM" id="SSF52266">
    <property type="entry name" value="SGNH hydrolase"/>
    <property type="match status" value="1"/>
</dbReference>
<keyword evidence="2" id="KW-0378">Hydrolase</keyword>
<dbReference type="Gene3D" id="3.40.50.1110">
    <property type="entry name" value="SGNH hydrolase"/>
    <property type="match status" value="1"/>
</dbReference>
<name>A0ABZ2ZAI1_9BACT</name>